<protein>
    <submittedName>
        <fullName evidence="1">Uncharacterized protein</fullName>
    </submittedName>
</protein>
<comment type="caution">
    <text evidence="1">The sequence shown here is derived from an EMBL/GenBank/DDBJ whole genome shotgun (WGS) entry which is preliminary data.</text>
</comment>
<dbReference type="OrthoDB" id="442714at2759"/>
<sequence>MPKLARSPLVHLRAGVRRRIRDIPAGEINFTQDTCGDTFSDGRSCSETLRQLHRGEVGLHASFLNLFCVETSAGVCSINNRRLSVLKQLEALWKKPVVVRCKVATLLPNFEAAVEQIYELQHSETSATFQQQLALVRQLILHRDSECRDEIVIRQRNKRKRHRS</sequence>
<dbReference type="AlphaFoldDB" id="A0A812III0"/>
<organism evidence="1 2">
    <name type="scientific">Symbiodinium natans</name>
    <dbReference type="NCBI Taxonomy" id="878477"/>
    <lineage>
        <taxon>Eukaryota</taxon>
        <taxon>Sar</taxon>
        <taxon>Alveolata</taxon>
        <taxon>Dinophyceae</taxon>
        <taxon>Suessiales</taxon>
        <taxon>Symbiodiniaceae</taxon>
        <taxon>Symbiodinium</taxon>
    </lineage>
</organism>
<reference evidence="1" key="1">
    <citation type="submission" date="2021-02" db="EMBL/GenBank/DDBJ databases">
        <authorList>
            <person name="Dougan E. K."/>
            <person name="Rhodes N."/>
            <person name="Thang M."/>
            <person name="Chan C."/>
        </authorList>
    </citation>
    <scope>NUCLEOTIDE SEQUENCE</scope>
</reference>
<gene>
    <name evidence="1" type="ORF">SNAT2548_LOCUS4782</name>
</gene>
<name>A0A812III0_9DINO</name>
<evidence type="ECO:0000313" key="1">
    <source>
        <dbReference type="EMBL" id="CAE7040384.1"/>
    </source>
</evidence>
<accession>A0A812III0</accession>
<proteinExistence type="predicted"/>
<keyword evidence="2" id="KW-1185">Reference proteome</keyword>
<evidence type="ECO:0000313" key="2">
    <source>
        <dbReference type="Proteomes" id="UP000604046"/>
    </source>
</evidence>
<dbReference type="Proteomes" id="UP000604046">
    <property type="component" value="Unassembled WGS sequence"/>
</dbReference>
<dbReference type="EMBL" id="CAJNDS010000296">
    <property type="protein sequence ID" value="CAE7040384.1"/>
    <property type="molecule type" value="Genomic_DNA"/>
</dbReference>